<keyword evidence="3" id="KW-1185">Reference proteome</keyword>
<comment type="similarity">
    <text evidence="1">Belongs to the PPR family. P subfamily.</text>
</comment>
<evidence type="ECO:0000313" key="2">
    <source>
        <dbReference type="EMBL" id="KAF5935762.1"/>
    </source>
</evidence>
<sequence length="341" mass="38510">MSQIISQKICRRTPARIHYWNCVVNKTESICWDESSHMVLLRKLEAALKDHQVDEAWETHNDFRNLYGFLKPVSHDCPTHLIPTGFKRHAIVFLIQKEKSDLVRSNFLIKLSLSLARAQMPVSASMISRLLLEKESLPPANIFGQVFMHMVKTEVGTYLASNILIELCDQFQHSSANRSKLIKPDTMIFNLVLDACVRFGSSFKGQQIIELMAQAGVIADAHAIDIISLIFQMNDRIDQVSVPLLHHYGQFYDSLLGLHFKFNDVDVASGLILDIYVGHDALNCSAIIPFDNNCLTEQGGGSQKLDVQCDESRHSKKYRKDPQKPCLVPIGSHNLRAGLKI</sequence>
<dbReference type="PANTHER" id="PTHR46598:SF3">
    <property type="entry name" value="OS07G0495300 PROTEIN"/>
    <property type="match status" value="1"/>
</dbReference>
<protein>
    <submittedName>
        <fullName evidence="2">Uncharacterized protein</fullName>
    </submittedName>
</protein>
<evidence type="ECO:0000313" key="3">
    <source>
        <dbReference type="Proteomes" id="UP000593564"/>
    </source>
</evidence>
<name>A0A7J7G4U2_CAMSI</name>
<dbReference type="PANTHER" id="PTHR46598">
    <property type="entry name" value="BNAC05G43320D PROTEIN"/>
    <property type="match status" value="1"/>
</dbReference>
<reference evidence="3" key="1">
    <citation type="journal article" date="2020" name="Nat. Commun.">
        <title>Genome assembly of wild tea tree DASZ reveals pedigree and selection history of tea varieties.</title>
        <authorList>
            <person name="Zhang W."/>
            <person name="Zhang Y."/>
            <person name="Qiu H."/>
            <person name="Guo Y."/>
            <person name="Wan H."/>
            <person name="Zhang X."/>
            <person name="Scossa F."/>
            <person name="Alseekh S."/>
            <person name="Zhang Q."/>
            <person name="Wang P."/>
            <person name="Xu L."/>
            <person name="Schmidt M.H."/>
            <person name="Jia X."/>
            <person name="Li D."/>
            <person name="Zhu A."/>
            <person name="Guo F."/>
            <person name="Chen W."/>
            <person name="Ni D."/>
            <person name="Usadel B."/>
            <person name="Fernie A.R."/>
            <person name="Wen W."/>
        </authorList>
    </citation>
    <scope>NUCLEOTIDE SEQUENCE [LARGE SCALE GENOMIC DNA]</scope>
    <source>
        <strain evidence="3">cv. G240</strain>
    </source>
</reference>
<comment type="caution">
    <text evidence="2">The sequence shown here is derived from an EMBL/GenBank/DDBJ whole genome shotgun (WGS) entry which is preliminary data.</text>
</comment>
<reference evidence="2 3" key="2">
    <citation type="submission" date="2020-07" db="EMBL/GenBank/DDBJ databases">
        <title>Genome assembly of wild tea tree DASZ reveals pedigree and selection history of tea varieties.</title>
        <authorList>
            <person name="Zhang W."/>
        </authorList>
    </citation>
    <scope>NUCLEOTIDE SEQUENCE [LARGE SCALE GENOMIC DNA]</scope>
    <source>
        <strain evidence="3">cv. G240</strain>
        <tissue evidence="2">Leaf</tissue>
    </source>
</reference>
<dbReference type="AlphaFoldDB" id="A0A7J7G4U2"/>
<evidence type="ECO:0000256" key="1">
    <source>
        <dbReference type="ARBA" id="ARBA00007626"/>
    </source>
</evidence>
<organism evidence="2 3">
    <name type="scientific">Camellia sinensis</name>
    <name type="common">Tea plant</name>
    <name type="synonym">Thea sinensis</name>
    <dbReference type="NCBI Taxonomy" id="4442"/>
    <lineage>
        <taxon>Eukaryota</taxon>
        <taxon>Viridiplantae</taxon>
        <taxon>Streptophyta</taxon>
        <taxon>Embryophyta</taxon>
        <taxon>Tracheophyta</taxon>
        <taxon>Spermatophyta</taxon>
        <taxon>Magnoliopsida</taxon>
        <taxon>eudicotyledons</taxon>
        <taxon>Gunneridae</taxon>
        <taxon>Pentapetalae</taxon>
        <taxon>asterids</taxon>
        <taxon>Ericales</taxon>
        <taxon>Theaceae</taxon>
        <taxon>Camellia</taxon>
    </lineage>
</organism>
<accession>A0A7J7G4U2</accession>
<dbReference type="Proteomes" id="UP000593564">
    <property type="component" value="Unassembled WGS sequence"/>
</dbReference>
<dbReference type="EMBL" id="JACBKZ010000013">
    <property type="protein sequence ID" value="KAF5935762.1"/>
    <property type="molecule type" value="Genomic_DNA"/>
</dbReference>
<proteinExistence type="inferred from homology"/>
<gene>
    <name evidence="2" type="ORF">HYC85_026891</name>
</gene>